<gene>
    <name evidence="1" type="ORF">MSP8886_01574</name>
</gene>
<evidence type="ECO:0000313" key="1">
    <source>
        <dbReference type="EMBL" id="SBS29680.1"/>
    </source>
</evidence>
<dbReference type="Proteomes" id="UP000092544">
    <property type="component" value="Unassembled WGS sequence"/>
</dbReference>
<name>A0A1A8TA37_9GAMM</name>
<reference evidence="1 2" key="1">
    <citation type="submission" date="2016-06" db="EMBL/GenBank/DDBJ databases">
        <authorList>
            <person name="Kjaerup R.B."/>
            <person name="Dalgaard T.S."/>
            <person name="Juul-Madsen H.R."/>
        </authorList>
    </citation>
    <scope>NUCLEOTIDE SEQUENCE [LARGE SCALE GENOMIC DNA]</scope>
    <source>
        <strain evidence="1 2">CECT 8886</strain>
    </source>
</reference>
<dbReference type="EMBL" id="FLOB01000003">
    <property type="protein sequence ID" value="SBS29680.1"/>
    <property type="molecule type" value="Genomic_DNA"/>
</dbReference>
<keyword evidence="2" id="KW-1185">Reference proteome</keyword>
<organism evidence="1 2">
    <name type="scientific">Marinomonas spartinae</name>
    <dbReference type="NCBI Taxonomy" id="1792290"/>
    <lineage>
        <taxon>Bacteria</taxon>
        <taxon>Pseudomonadati</taxon>
        <taxon>Pseudomonadota</taxon>
        <taxon>Gammaproteobacteria</taxon>
        <taxon>Oceanospirillales</taxon>
        <taxon>Oceanospirillaceae</taxon>
        <taxon>Marinomonas</taxon>
    </lineage>
</organism>
<evidence type="ECO:0000313" key="2">
    <source>
        <dbReference type="Proteomes" id="UP000092544"/>
    </source>
</evidence>
<dbReference type="RefSeq" id="WP_175365287.1">
    <property type="nucleotide sequence ID" value="NZ_FLOB01000003.1"/>
</dbReference>
<dbReference type="AlphaFoldDB" id="A0A1A8TA37"/>
<sequence>MEKDYQRIKFFIENGSLMDEVEVSRRGENEILVGNRSYKLEPVKGDAGLGYSVVPSPK</sequence>
<accession>A0A1A8TA37</accession>
<protein>
    <submittedName>
        <fullName evidence="1">Uncharacterized protein</fullName>
    </submittedName>
</protein>
<proteinExistence type="predicted"/>